<dbReference type="SMART" id="SM00026">
    <property type="entry name" value="EPEND"/>
    <property type="match status" value="1"/>
</dbReference>
<organism evidence="3 4">
    <name type="scientific">Umbra pygmaea</name>
    <name type="common">Eastern mudminnow</name>
    <dbReference type="NCBI Taxonomy" id="75934"/>
    <lineage>
        <taxon>Eukaryota</taxon>
        <taxon>Metazoa</taxon>
        <taxon>Chordata</taxon>
        <taxon>Craniata</taxon>
        <taxon>Vertebrata</taxon>
        <taxon>Euteleostomi</taxon>
        <taxon>Actinopterygii</taxon>
        <taxon>Neopterygii</taxon>
        <taxon>Teleostei</taxon>
        <taxon>Protacanthopterygii</taxon>
        <taxon>Esociformes</taxon>
        <taxon>Umbridae</taxon>
        <taxon>Umbra</taxon>
    </lineage>
</organism>
<evidence type="ECO:0000256" key="1">
    <source>
        <dbReference type="ARBA" id="ARBA00010771"/>
    </source>
</evidence>
<evidence type="ECO:0000313" key="3">
    <source>
        <dbReference type="EMBL" id="KAL0970409.1"/>
    </source>
</evidence>
<dbReference type="EMBL" id="JAGEUA010000007">
    <property type="protein sequence ID" value="KAL0970409.1"/>
    <property type="molecule type" value="Genomic_DNA"/>
</dbReference>
<keyword evidence="2" id="KW-0732">Signal</keyword>
<dbReference type="Pfam" id="PF00811">
    <property type="entry name" value="Ependymin"/>
    <property type="match status" value="1"/>
</dbReference>
<sequence>MNQQTPPMYEPDHADQCACRAVTVGSMRELVFLMCLAVGCLAQAPRPCRSPPRLTGSIYVANKKVHAHGKFTYDGFGERIRFKEVGCYENKTFAVDALLLFRKGIMYTIHHRTKTCKMHRLRRDHFHPVEIPRNATLLGQVVLGSSSAPGQGLLVNTWHGEHKTRTGAKKYMSTFTEFGCIPVSTTHHCNKTEWVLTSFFNVVIGFEDPQVFIPPTFCHGSQLDDNEEEADFYTVFNNINN</sequence>
<proteinExistence type="inferred from homology"/>
<feature type="chain" id="PRO_5044867339" description="Ependymin" evidence="2">
    <location>
        <begin position="43"/>
        <end position="241"/>
    </location>
</feature>
<evidence type="ECO:0000313" key="4">
    <source>
        <dbReference type="Proteomes" id="UP001557470"/>
    </source>
</evidence>
<dbReference type="PANTHER" id="PTHR10697">
    <property type="entry name" value="MAMMALIAN EPENDYMIN-RELATED PROTEIN 1"/>
    <property type="match status" value="1"/>
</dbReference>
<evidence type="ECO:0008006" key="5">
    <source>
        <dbReference type="Google" id="ProtNLM"/>
    </source>
</evidence>
<dbReference type="Proteomes" id="UP001557470">
    <property type="component" value="Unassembled WGS sequence"/>
</dbReference>
<dbReference type="InterPro" id="IPR001299">
    <property type="entry name" value="Ependymin"/>
</dbReference>
<name>A0ABD0WFF7_UMBPY</name>
<dbReference type="PRINTS" id="PR00317">
    <property type="entry name" value="EPENDYMIN"/>
</dbReference>
<protein>
    <recommendedName>
        <fullName evidence="5">Ependymin</fullName>
    </recommendedName>
</protein>
<dbReference type="AlphaFoldDB" id="A0ABD0WFF7"/>
<dbReference type="PANTHER" id="PTHR10697:SF5">
    <property type="entry name" value="EPENDYMIN-RELATED"/>
    <property type="match status" value="1"/>
</dbReference>
<reference evidence="3 4" key="1">
    <citation type="submission" date="2024-06" db="EMBL/GenBank/DDBJ databases">
        <authorList>
            <person name="Pan Q."/>
            <person name="Wen M."/>
            <person name="Jouanno E."/>
            <person name="Zahm M."/>
            <person name="Klopp C."/>
            <person name="Cabau C."/>
            <person name="Louis A."/>
            <person name="Berthelot C."/>
            <person name="Parey E."/>
            <person name="Roest Crollius H."/>
            <person name="Montfort J."/>
            <person name="Robinson-Rechavi M."/>
            <person name="Bouchez O."/>
            <person name="Lampietro C."/>
            <person name="Lopez Roques C."/>
            <person name="Donnadieu C."/>
            <person name="Postlethwait J."/>
            <person name="Bobe J."/>
            <person name="Verreycken H."/>
            <person name="Guiguen Y."/>
        </authorList>
    </citation>
    <scope>NUCLEOTIDE SEQUENCE [LARGE SCALE GENOMIC DNA]</scope>
    <source>
        <strain evidence="3">Up_M1</strain>
        <tissue evidence="3">Testis</tissue>
    </source>
</reference>
<feature type="signal peptide" evidence="2">
    <location>
        <begin position="1"/>
        <end position="42"/>
    </location>
</feature>
<keyword evidence="4" id="KW-1185">Reference proteome</keyword>
<comment type="caution">
    <text evidence="3">The sequence shown here is derived from an EMBL/GenBank/DDBJ whole genome shotgun (WGS) entry which is preliminary data.</text>
</comment>
<gene>
    <name evidence="3" type="ORF">UPYG_G00241610</name>
</gene>
<comment type="similarity">
    <text evidence="1">Belongs to the ependymin family.</text>
</comment>
<accession>A0ABD0WFF7</accession>
<evidence type="ECO:0000256" key="2">
    <source>
        <dbReference type="SAM" id="SignalP"/>
    </source>
</evidence>